<dbReference type="InterPro" id="IPR053802">
    <property type="entry name" value="DUF6950"/>
</dbReference>
<dbReference type="EMBL" id="JBHRXY010000001">
    <property type="protein sequence ID" value="MFC3628193.1"/>
    <property type="molecule type" value="Genomic_DNA"/>
</dbReference>
<evidence type="ECO:0000313" key="2">
    <source>
        <dbReference type="EMBL" id="MFC3628193.1"/>
    </source>
</evidence>
<feature type="domain" description="DUF6950" evidence="1">
    <location>
        <begin position="6"/>
        <end position="132"/>
    </location>
</feature>
<organism evidence="2 3">
    <name type="scientific">Paracoccus angustae</name>
    <dbReference type="NCBI Taxonomy" id="1671480"/>
    <lineage>
        <taxon>Bacteria</taxon>
        <taxon>Pseudomonadati</taxon>
        <taxon>Pseudomonadota</taxon>
        <taxon>Alphaproteobacteria</taxon>
        <taxon>Rhodobacterales</taxon>
        <taxon>Paracoccaceae</taxon>
        <taxon>Paracoccus</taxon>
    </lineage>
</organism>
<accession>A0ABV7TZP2</accession>
<evidence type="ECO:0000313" key="3">
    <source>
        <dbReference type="Proteomes" id="UP001595539"/>
    </source>
</evidence>
<gene>
    <name evidence="2" type="ORF">ACFOM8_01900</name>
</gene>
<reference evidence="3" key="1">
    <citation type="journal article" date="2019" name="Int. J. Syst. Evol. Microbiol.">
        <title>The Global Catalogue of Microorganisms (GCM) 10K type strain sequencing project: providing services to taxonomists for standard genome sequencing and annotation.</title>
        <authorList>
            <consortium name="The Broad Institute Genomics Platform"/>
            <consortium name="The Broad Institute Genome Sequencing Center for Infectious Disease"/>
            <person name="Wu L."/>
            <person name="Ma J."/>
        </authorList>
    </citation>
    <scope>NUCLEOTIDE SEQUENCE [LARGE SCALE GENOMIC DNA]</scope>
    <source>
        <strain evidence="3">KCTC 42473</strain>
    </source>
</reference>
<sequence>MTPDQVLEEVERVMSARWQWGTADCCTSASDVFALLHGTDPMAEVRGTYSDAIGAYRLIRDWGGFPAMAEALARISGLHVGTGQPGEIGLSGPGMAGGPDGRALLICIQPGQWAGKSEMGYTILPGAERCWRA</sequence>
<proteinExistence type="predicted"/>
<name>A0ABV7TZP2_9RHOB</name>
<evidence type="ECO:0000259" key="1">
    <source>
        <dbReference type="Pfam" id="PF22262"/>
    </source>
</evidence>
<protein>
    <submittedName>
        <fullName evidence="2">DUF6950 family protein</fullName>
    </submittedName>
</protein>
<comment type="caution">
    <text evidence="2">The sequence shown here is derived from an EMBL/GenBank/DDBJ whole genome shotgun (WGS) entry which is preliminary data.</text>
</comment>
<dbReference type="RefSeq" id="WP_377758781.1">
    <property type="nucleotide sequence ID" value="NZ_JBHRXY010000001.1"/>
</dbReference>
<dbReference type="Pfam" id="PF22262">
    <property type="entry name" value="DUF6950"/>
    <property type="match status" value="1"/>
</dbReference>
<keyword evidence="3" id="KW-1185">Reference proteome</keyword>
<dbReference type="Proteomes" id="UP001595539">
    <property type="component" value="Unassembled WGS sequence"/>
</dbReference>